<dbReference type="Pfam" id="PF07727">
    <property type="entry name" value="RVT_2"/>
    <property type="match status" value="1"/>
</dbReference>
<protein>
    <submittedName>
        <fullName evidence="2">Copia type Polyprotein</fullName>
    </submittedName>
</protein>
<evidence type="ECO:0000313" key="3">
    <source>
        <dbReference type="Proteomes" id="UP000198211"/>
    </source>
</evidence>
<sequence>MAPFRAKGVLKEVKQADMPEEANAIRTMWAYAIKTDHQGYVIRFKARIVALGNWQRPGIYFIETFAPVARMLSFRLVLAIAVELDLKLCGGDINTACLNPCLAIPLFIKSIEGFPYREKGSLRVTSIWTEVFNAVQLNRAYTSSMREIPSVKQIVGDIVMTQLKYVAEILTKYKYADANKCGNPMETKARLVATTEEEEADTRFDYRGCLGIFLYLATCRRPALAYSLGQLNIFVSKQ</sequence>
<gene>
    <name evidence="2" type="ORF">PHMEG_00036990</name>
</gene>
<dbReference type="Proteomes" id="UP000198211">
    <property type="component" value="Unassembled WGS sequence"/>
</dbReference>
<dbReference type="OrthoDB" id="439192at2759"/>
<accession>A0A225UK26</accession>
<evidence type="ECO:0000313" key="2">
    <source>
        <dbReference type="EMBL" id="OWY93567.1"/>
    </source>
</evidence>
<dbReference type="EMBL" id="NBNE01015835">
    <property type="protein sequence ID" value="OWY93567.1"/>
    <property type="molecule type" value="Genomic_DNA"/>
</dbReference>
<name>A0A225UK26_9STRA</name>
<dbReference type="InterPro" id="IPR013103">
    <property type="entry name" value="RVT_2"/>
</dbReference>
<keyword evidence="3" id="KW-1185">Reference proteome</keyword>
<comment type="caution">
    <text evidence="2">The sequence shown here is derived from an EMBL/GenBank/DDBJ whole genome shotgun (WGS) entry which is preliminary data.</text>
</comment>
<organism evidence="2 3">
    <name type="scientific">Phytophthora megakarya</name>
    <dbReference type="NCBI Taxonomy" id="4795"/>
    <lineage>
        <taxon>Eukaryota</taxon>
        <taxon>Sar</taxon>
        <taxon>Stramenopiles</taxon>
        <taxon>Oomycota</taxon>
        <taxon>Peronosporomycetes</taxon>
        <taxon>Peronosporales</taxon>
        <taxon>Peronosporaceae</taxon>
        <taxon>Phytophthora</taxon>
    </lineage>
</organism>
<reference evidence="3" key="1">
    <citation type="submission" date="2017-03" db="EMBL/GenBank/DDBJ databases">
        <title>Phytopthora megakarya and P. palmivora, two closely related causual agents of cacao black pod achieved similar genome size and gene model numbers by different mechanisms.</title>
        <authorList>
            <person name="Ali S."/>
            <person name="Shao J."/>
            <person name="Larry D.J."/>
            <person name="Kronmiller B."/>
            <person name="Shen D."/>
            <person name="Strem M.D."/>
            <person name="Melnick R.L."/>
            <person name="Guiltinan M.J."/>
            <person name="Tyler B.M."/>
            <person name="Meinhardt L.W."/>
            <person name="Bailey B.A."/>
        </authorList>
    </citation>
    <scope>NUCLEOTIDE SEQUENCE [LARGE SCALE GENOMIC DNA]</scope>
    <source>
        <strain evidence="3">zdho120</strain>
    </source>
</reference>
<dbReference type="AlphaFoldDB" id="A0A225UK26"/>
<proteinExistence type="predicted"/>
<evidence type="ECO:0000259" key="1">
    <source>
        <dbReference type="Pfam" id="PF07727"/>
    </source>
</evidence>
<dbReference type="STRING" id="4795.A0A225UK26"/>
<feature type="domain" description="Reverse transcriptase Ty1/copia-type" evidence="1">
    <location>
        <begin position="16"/>
        <end position="117"/>
    </location>
</feature>